<evidence type="ECO:0000313" key="3">
    <source>
        <dbReference type="Proteomes" id="UP000298049"/>
    </source>
</evidence>
<dbReference type="EMBL" id="CP031093">
    <property type="protein sequence ID" value="QCF25398.1"/>
    <property type="molecule type" value="Genomic_DNA"/>
</dbReference>
<feature type="compositionally biased region" description="Basic and acidic residues" evidence="1">
    <location>
        <begin position="76"/>
        <end position="94"/>
    </location>
</feature>
<dbReference type="AlphaFoldDB" id="A0A4P7XER6"/>
<name>A0A4P7XER6_9ALTE</name>
<feature type="region of interest" description="Disordered" evidence="1">
    <location>
        <begin position="1"/>
        <end position="94"/>
    </location>
</feature>
<accession>A0A4P7XER6</accession>
<dbReference type="Proteomes" id="UP000298049">
    <property type="component" value="Chromosome"/>
</dbReference>
<dbReference type="RefSeq" id="WP_136547627.1">
    <property type="nucleotide sequence ID" value="NZ_CP031093.1"/>
</dbReference>
<proteinExistence type="predicted"/>
<sequence>MEIRRDNLGYASATDPKPSSPSQGVMKTERLQIPEREESQDRRRRPDRRRRRQSFAGPDRRRKSDRRQPKLLNSRRPREEPLEDRRGRIIDETV</sequence>
<evidence type="ECO:0000313" key="2">
    <source>
        <dbReference type="EMBL" id="QCF25398.1"/>
    </source>
</evidence>
<gene>
    <name evidence="2" type="ORF">soil367_05330</name>
</gene>
<evidence type="ECO:0000256" key="1">
    <source>
        <dbReference type="SAM" id="MobiDB-lite"/>
    </source>
</evidence>
<dbReference type="KEGG" id="hmi:soil367_05330"/>
<protein>
    <submittedName>
        <fullName evidence="2">Uncharacterized protein</fullName>
    </submittedName>
</protein>
<feature type="compositionally biased region" description="Basic residues" evidence="1">
    <location>
        <begin position="42"/>
        <end position="53"/>
    </location>
</feature>
<feature type="compositionally biased region" description="Basic and acidic residues" evidence="1">
    <location>
        <begin position="27"/>
        <end position="41"/>
    </location>
</feature>
<organism evidence="2 3">
    <name type="scientific">Hydrocarboniclastica marina</name>
    <dbReference type="NCBI Taxonomy" id="2259620"/>
    <lineage>
        <taxon>Bacteria</taxon>
        <taxon>Pseudomonadati</taxon>
        <taxon>Pseudomonadota</taxon>
        <taxon>Gammaproteobacteria</taxon>
        <taxon>Alteromonadales</taxon>
        <taxon>Alteromonadaceae</taxon>
        <taxon>Hydrocarboniclastica</taxon>
    </lineage>
</organism>
<reference evidence="2 3" key="1">
    <citation type="submission" date="2018-07" db="EMBL/GenBank/DDBJ databases">
        <title>Marsedoiliclastica nanhaica gen. nov. sp. nov., a novel marine hydrocarbonoclastic bacterium isolated from an in-situ enriched hydrocarbon-degrading consortium in deep-sea sediment.</title>
        <authorList>
            <person name="Dong C."/>
            <person name="Ma T."/>
            <person name="Liu R."/>
            <person name="Shao Z."/>
        </authorList>
    </citation>
    <scope>NUCLEOTIDE SEQUENCE [LARGE SCALE GENOMIC DNA]</scope>
    <source>
        <strain evidence="3">soil36-7</strain>
    </source>
</reference>
<keyword evidence="3" id="KW-1185">Reference proteome</keyword>